<evidence type="ECO:0000313" key="2">
    <source>
        <dbReference type="Proteomes" id="UP000308652"/>
    </source>
</evidence>
<keyword evidence="2" id="KW-1185">Reference proteome</keyword>
<dbReference type="GO" id="GO:0006629">
    <property type="term" value="P:lipid metabolic process"/>
    <property type="evidence" value="ECO:0007669"/>
    <property type="project" value="InterPro"/>
</dbReference>
<dbReference type="SUPFAM" id="SSF51695">
    <property type="entry name" value="PLC-like phosphodiesterases"/>
    <property type="match status" value="1"/>
</dbReference>
<accession>A0A5C3M182</accession>
<gene>
    <name evidence="1" type="ORF">BDQ12DRAFT_130590</name>
</gene>
<sequence length="714" mass="77447">MAFQTQWTTSLPKSGHEVTSTLCNQSGVYSGSNGYVYRLDYWTGAVLQTNNLESLGTHEVRLAAPADGSILIVGTYGYALGLDPTSLATLWSVNLPKTGNGVVSVICGAGSVYAACGGIVYRLNPADGWIKGENYLKGRGVHEVRLAMSLTLRTVFVGINGYALGLAFDTLDTQWETSLPRSGFGITSVASGIGVAYAACNGWIYSIQELSGGVLFTNQLGAGDGEVRLAIDAEAQNLYAGLNGYAFGFNPTSMQMIYMISLPGSGKSVTDVVAGDKQAYFANNGYVFQLNLSGDITLWNSLPERGEHETRLAVNPTTPNSGQLFIGINGYALALSLADYPTLYGPWMGRLAKELTPKKVREVAIPGTHDSGTYGIWPISDIGADLPPYVQYIENLPVARLLIKTIIANWSIAQTLNFTMQLASGIRYFDLRVQGTGGSLNFVHGLVGPPVQTLIDQLDVFLSQPGYDKEIILLDFNHFYDMTPALHNQLTGMLLAKFGDKLAPKALSEDTKFGELWFSPYRIITFYANEASVNSSRWLWPQSTIESPWPEVQNVGALYTALDNELATPRSKFFVLQSILTPDNGVVASGLVPFSSSPDSLTTLAMGVNSLLPTWLNGWRSKGKGINIVICDWFNYTNIVDAVVRLNQTPKARLEALLSDGTVTEDIIAWNAAATFRKIISIPSPEVEKALQQLEKGGLKDNFIDETPDLPTKK</sequence>
<dbReference type="InterPro" id="IPR051057">
    <property type="entry name" value="PI-PLC_domain"/>
</dbReference>
<proteinExistence type="predicted"/>
<dbReference type="GO" id="GO:0008081">
    <property type="term" value="F:phosphoric diester hydrolase activity"/>
    <property type="evidence" value="ECO:0007669"/>
    <property type="project" value="InterPro"/>
</dbReference>
<reference evidence="1 2" key="1">
    <citation type="journal article" date="2019" name="Nat. Ecol. Evol.">
        <title>Megaphylogeny resolves global patterns of mushroom evolution.</title>
        <authorList>
            <person name="Varga T."/>
            <person name="Krizsan K."/>
            <person name="Foldi C."/>
            <person name="Dima B."/>
            <person name="Sanchez-Garcia M."/>
            <person name="Sanchez-Ramirez S."/>
            <person name="Szollosi G.J."/>
            <person name="Szarkandi J.G."/>
            <person name="Papp V."/>
            <person name="Albert L."/>
            <person name="Andreopoulos W."/>
            <person name="Angelini C."/>
            <person name="Antonin V."/>
            <person name="Barry K.W."/>
            <person name="Bougher N.L."/>
            <person name="Buchanan P."/>
            <person name="Buyck B."/>
            <person name="Bense V."/>
            <person name="Catcheside P."/>
            <person name="Chovatia M."/>
            <person name="Cooper J."/>
            <person name="Damon W."/>
            <person name="Desjardin D."/>
            <person name="Finy P."/>
            <person name="Geml J."/>
            <person name="Haridas S."/>
            <person name="Hughes K."/>
            <person name="Justo A."/>
            <person name="Karasinski D."/>
            <person name="Kautmanova I."/>
            <person name="Kiss B."/>
            <person name="Kocsube S."/>
            <person name="Kotiranta H."/>
            <person name="LaButti K.M."/>
            <person name="Lechner B.E."/>
            <person name="Liimatainen K."/>
            <person name="Lipzen A."/>
            <person name="Lukacs Z."/>
            <person name="Mihaltcheva S."/>
            <person name="Morgado L.N."/>
            <person name="Niskanen T."/>
            <person name="Noordeloos M.E."/>
            <person name="Ohm R.A."/>
            <person name="Ortiz-Santana B."/>
            <person name="Ovrebo C."/>
            <person name="Racz N."/>
            <person name="Riley R."/>
            <person name="Savchenko A."/>
            <person name="Shiryaev A."/>
            <person name="Soop K."/>
            <person name="Spirin V."/>
            <person name="Szebenyi C."/>
            <person name="Tomsovsky M."/>
            <person name="Tulloss R.E."/>
            <person name="Uehling J."/>
            <person name="Grigoriev I.V."/>
            <person name="Vagvolgyi C."/>
            <person name="Papp T."/>
            <person name="Martin F.M."/>
            <person name="Miettinen O."/>
            <person name="Hibbett D.S."/>
            <person name="Nagy L.G."/>
        </authorList>
    </citation>
    <scope>NUCLEOTIDE SEQUENCE [LARGE SCALE GENOMIC DNA]</scope>
    <source>
        <strain evidence="1 2">CBS 166.37</strain>
    </source>
</reference>
<dbReference type="Gene3D" id="3.20.20.190">
    <property type="entry name" value="Phosphatidylinositol (PI) phosphodiesterase"/>
    <property type="match status" value="1"/>
</dbReference>
<dbReference type="PANTHER" id="PTHR13593:SF113">
    <property type="entry name" value="SI:DKEY-266F7.9"/>
    <property type="match status" value="1"/>
</dbReference>
<dbReference type="SUPFAM" id="SSF50998">
    <property type="entry name" value="Quinoprotein alcohol dehydrogenase-like"/>
    <property type="match status" value="1"/>
</dbReference>
<dbReference type="PANTHER" id="PTHR13593">
    <property type="match status" value="1"/>
</dbReference>
<name>A0A5C3M182_9AGAR</name>
<dbReference type="Proteomes" id="UP000308652">
    <property type="component" value="Unassembled WGS sequence"/>
</dbReference>
<dbReference type="EMBL" id="ML213605">
    <property type="protein sequence ID" value="TFK37908.1"/>
    <property type="molecule type" value="Genomic_DNA"/>
</dbReference>
<dbReference type="InterPro" id="IPR017946">
    <property type="entry name" value="PLC-like_Pdiesterase_TIM-brl"/>
</dbReference>
<evidence type="ECO:0000313" key="1">
    <source>
        <dbReference type="EMBL" id="TFK37908.1"/>
    </source>
</evidence>
<dbReference type="InterPro" id="IPR015943">
    <property type="entry name" value="WD40/YVTN_repeat-like_dom_sf"/>
</dbReference>
<protein>
    <submittedName>
        <fullName evidence="1">PLC-like phosphodiesterase</fullName>
    </submittedName>
</protein>
<dbReference type="Gene3D" id="2.130.10.10">
    <property type="entry name" value="YVTN repeat-like/Quinoprotein amine dehydrogenase"/>
    <property type="match status" value="2"/>
</dbReference>
<dbReference type="OrthoDB" id="2838148at2759"/>
<organism evidence="1 2">
    <name type="scientific">Crucibulum laeve</name>
    <dbReference type="NCBI Taxonomy" id="68775"/>
    <lineage>
        <taxon>Eukaryota</taxon>
        <taxon>Fungi</taxon>
        <taxon>Dikarya</taxon>
        <taxon>Basidiomycota</taxon>
        <taxon>Agaricomycotina</taxon>
        <taxon>Agaricomycetes</taxon>
        <taxon>Agaricomycetidae</taxon>
        <taxon>Agaricales</taxon>
        <taxon>Agaricineae</taxon>
        <taxon>Nidulariaceae</taxon>
        <taxon>Crucibulum</taxon>
    </lineage>
</organism>
<dbReference type="AlphaFoldDB" id="A0A5C3M182"/>
<dbReference type="InterPro" id="IPR011047">
    <property type="entry name" value="Quinoprotein_ADH-like_sf"/>
</dbReference>